<organism evidence="10 11">
    <name type="scientific">Draconibacterium orientale</name>
    <dbReference type="NCBI Taxonomy" id="1168034"/>
    <lineage>
        <taxon>Bacteria</taxon>
        <taxon>Pseudomonadati</taxon>
        <taxon>Bacteroidota</taxon>
        <taxon>Bacteroidia</taxon>
        <taxon>Marinilabiliales</taxon>
        <taxon>Prolixibacteraceae</taxon>
        <taxon>Draconibacterium</taxon>
    </lineage>
</organism>
<dbReference type="GO" id="GO:0046452">
    <property type="term" value="P:dihydrofolate metabolic process"/>
    <property type="evidence" value="ECO:0007669"/>
    <property type="project" value="TreeGrafter"/>
</dbReference>
<dbReference type="RefSeq" id="WP_038556290.1">
    <property type="nucleotide sequence ID" value="NZ_FOHT01000021.1"/>
</dbReference>
<evidence type="ECO:0000256" key="3">
    <source>
        <dbReference type="ARBA" id="ARBA00012856"/>
    </source>
</evidence>
<comment type="pathway">
    <text evidence="1 8">Cofactor biosynthesis; tetrahydrofolate biosynthesis; 5,6,7,8-tetrahydrofolate from 7,8-dihydrofolate: step 1/1.</text>
</comment>
<dbReference type="PANTHER" id="PTHR48069:SF3">
    <property type="entry name" value="DIHYDROFOLATE REDUCTASE"/>
    <property type="match status" value="1"/>
</dbReference>
<evidence type="ECO:0000313" key="10">
    <source>
        <dbReference type="EMBL" id="SET72444.1"/>
    </source>
</evidence>
<evidence type="ECO:0000256" key="4">
    <source>
        <dbReference type="ARBA" id="ARBA00022563"/>
    </source>
</evidence>
<dbReference type="InterPro" id="IPR024072">
    <property type="entry name" value="DHFR-like_dom_sf"/>
</dbReference>
<dbReference type="GO" id="GO:0046654">
    <property type="term" value="P:tetrahydrofolate biosynthetic process"/>
    <property type="evidence" value="ECO:0007669"/>
    <property type="project" value="UniProtKB-UniPathway"/>
</dbReference>
<dbReference type="GO" id="GO:0070401">
    <property type="term" value="F:NADP+ binding"/>
    <property type="evidence" value="ECO:0007669"/>
    <property type="project" value="UniProtKB-ARBA"/>
</dbReference>
<evidence type="ECO:0000256" key="1">
    <source>
        <dbReference type="ARBA" id="ARBA00004903"/>
    </source>
</evidence>
<dbReference type="EMBL" id="FOHT01000021">
    <property type="protein sequence ID" value="SET72444.1"/>
    <property type="molecule type" value="Genomic_DNA"/>
</dbReference>
<dbReference type="PANTHER" id="PTHR48069">
    <property type="entry name" value="DIHYDROFOLATE REDUCTASE"/>
    <property type="match status" value="1"/>
</dbReference>
<evidence type="ECO:0000313" key="11">
    <source>
        <dbReference type="Proteomes" id="UP000181981"/>
    </source>
</evidence>
<feature type="domain" description="DHFR" evidence="9">
    <location>
        <begin position="8"/>
        <end position="166"/>
    </location>
</feature>
<dbReference type="GO" id="GO:0004146">
    <property type="term" value="F:dihydrofolate reductase activity"/>
    <property type="evidence" value="ECO:0007669"/>
    <property type="project" value="UniProtKB-EC"/>
</dbReference>
<comment type="function">
    <text evidence="7 8">Key enzyme in folate metabolism. Catalyzes an essential reaction for de novo glycine and purine synthesis, and for DNA precursor synthesis.</text>
</comment>
<gene>
    <name evidence="10" type="ORF">SAMN05444285_12134</name>
</gene>
<dbReference type="GO" id="GO:0006730">
    <property type="term" value="P:one-carbon metabolic process"/>
    <property type="evidence" value="ECO:0007669"/>
    <property type="project" value="UniProtKB-KW"/>
</dbReference>
<name>A0A1I0GMF8_9BACT</name>
<protein>
    <recommendedName>
        <fullName evidence="3 8">Dihydrofolate reductase</fullName>
        <ecNumber evidence="3 8">1.5.1.3</ecNumber>
    </recommendedName>
</protein>
<keyword evidence="5 8" id="KW-0521">NADP</keyword>
<proteinExistence type="inferred from homology"/>
<comment type="similarity">
    <text evidence="2 8">Belongs to the dihydrofolate reductase family.</text>
</comment>
<dbReference type="Pfam" id="PF00186">
    <property type="entry name" value="DHFR_1"/>
    <property type="match status" value="1"/>
</dbReference>
<reference evidence="10 11" key="1">
    <citation type="submission" date="2016-10" db="EMBL/GenBank/DDBJ databases">
        <authorList>
            <person name="de Groot N.N."/>
        </authorList>
    </citation>
    <scope>NUCLEOTIDE SEQUENCE [LARGE SCALE GENOMIC DNA]</scope>
    <source>
        <strain evidence="10 11">DSM 25947</strain>
    </source>
</reference>
<dbReference type="AlphaFoldDB" id="A0A1I0GMF8"/>
<dbReference type="InterPro" id="IPR012259">
    <property type="entry name" value="DHFR"/>
</dbReference>
<dbReference type="InterPro" id="IPR001796">
    <property type="entry name" value="DHFR_dom"/>
</dbReference>
<dbReference type="PROSITE" id="PS51330">
    <property type="entry name" value="DHFR_2"/>
    <property type="match status" value="1"/>
</dbReference>
<dbReference type="OrthoDB" id="9804315at2"/>
<dbReference type="FunFam" id="3.40.430.10:FF:000001">
    <property type="entry name" value="Dihydrofolate reductase"/>
    <property type="match status" value="1"/>
</dbReference>
<evidence type="ECO:0000256" key="5">
    <source>
        <dbReference type="ARBA" id="ARBA00022857"/>
    </source>
</evidence>
<dbReference type="GO" id="GO:0005829">
    <property type="term" value="C:cytosol"/>
    <property type="evidence" value="ECO:0007669"/>
    <property type="project" value="TreeGrafter"/>
</dbReference>
<accession>A0A1I0GMF8</accession>
<dbReference type="Proteomes" id="UP000181981">
    <property type="component" value="Unassembled WGS sequence"/>
</dbReference>
<dbReference type="UniPathway" id="UPA00077">
    <property type="reaction ID" value="UER00158"/>
</dbReference>
<keyword evidence="4 8" id="KW-0554">One-carbon metabolism</keyword>
<dbReference type="Gene3D" id="3.40.430.10">
    <property type="entry name" value="Dihydrofolate Reductase, subunit A"/>
    <property type="match status" value="1"/>
</dbReference>
<evidence type="ECO:0000256" key="8">
    <source>
        <dbReference type="PIRNR" id="PIRNR000194"/>
    </source>
</evidence>
<dbReference type="SUPFAM" id="SSF53597">
    <property type="entry name" value="Dihydrofolate reductase-like"/>
    <property type="match status" value="1"/>
</dbReference>
<dbReference type="CDD" id="cd00209">
    <property type="entry name" value="DHFR"/>
    <property type="match status" value="1"/>
</dbReference>
<dbReference type="EC" id="1.5.1.3" evidence="3 8"/>
<evidence type="ECO:0000256" key="2">
    <source>
        <dbReference type="ARBA" id="ARBA00009539"/>
    </source>
</evidence>
<comment type="catalytic activity">
    <reaction evidence="8">
        <text>(6S)-5,6,7,8-tetrahydrofolate + NADP(+) = 7,8-dihydrofolate + NADPH + H(+)</text>
        <dbReference type="Rhea" id="RHEA:15009"/>
        <dbReference type="ChEBI" id="CHEBI:15378"/>
        <dbReference type="ChEBI" id="CHEBI:57451"/>
        <dbReference type="ChEBI" id="CHEBI:57453"/>
        <dbReference type="ChEBI" id="CHEBI:57783"/>
        <dbReference type="ChEBI" id="CHEBI:58349"/>
        <dbReference type="EC" id="1.5.1.3"/>
    </reaction>
</comment>
<keyword evidence="6 8" id="KW-0560">Oxidoreductase</keyword>
<evidence type="ECO:0000256" key="6">
    <source>
        <dbReference type="ARBA" id="ARBA00023002"/>
    </source>
</evidence>
<evidence type="ECO:0000256" key="7">
    <source>
        <dbReference type="ARBA" id="ARBA00025067"/>
    </source>
</evidence>
<dbReference type="PIRSF" id="PIRSF000194">
    <property type="entry name" value="DHFR"/>
    <property type="match status" value="1"/>
</dbReference>
<sequence length="167" mass="19398">MTNKIQKNISIIVAIAENFAIGKNNDLLFHLPNDLKRFKEITSGHTIIMGRNTLLSLPKWPLPNRRHIVITDKPDDVFPGCETVFSIDEAIEKVKDEKEAFIIGGGMIYKQFFPVAGKLYLTLVHQPFEADTFFPEVNYAEWNEVKREDLYDEKNDFNYSYLDLKRN</sequence>
<dbReference type="PRINTS" id="PR00070">
    <property type="entry name" value="DHFR"/>
</dbReference>
<evidence type="ECO:0000259" key="9">
    <source>
        <dbReference type="PROSITE" id="PS51330"/>
    </source>
</evidence>
<dbReference type="GO" id="GO:0046655">
    <property type="term" value="P:folic acid metabolic process"/>
    <property type="evidence" value="ECO:0007669"/>
    <property type="project" value="TreeGrafter"/>
</dbReference>